<name>A0ABS0CKG8_9NOCA</name>
<dbReference type="RefSeq" id="WP_195128461.1">
    <property type="nucleotide sequence ID" value="NZ_JADLQX010000003.1"/>
</dbReference>
<keyword evidence="3" id="KW-1185">Reference proteome</keyword>
<dbReference type="NCBIfam" id="TIGR03083">
    <property type="entry name" value="maleylpyruvate isomerase family mycothiol-dependent enzyme"/>
    <property type="match status" value="1"/>
</dbReference>
<reference evidence="2 3" key="1">
    <citation type="submission" date="2020-10" db="EMBL/GenBank/DDBJ databases">
        <title>Identification of Nocardia species via Next-generation sequencing and recognition of intraspecies genetic diversity.</title>
        <authorList>
            <person name="Li P."/>
            <person name="Li P."/>
            <person name="Lu B."/>
        </authorList>
    </citation>
    <scope>NUCLEOTIDE SEQUENCE [LARGE SCALE GENOMIC DNA]</scope>
    <source>
        <strain evidence="2 3">BJ06-0157</strain>
    </source>
</reference>
<dbReference type="Gene3D" id="1.20.120.450">
    <property type="entry name" value="dinb family like domain"/>
    <property type="match status" value="1"/>
</dbReference>
<gene>
    <name evidence="2" type="ORF">IU459_06105</name>
</gene>
<dbReference type="GO" id="GO:0016853">
    <property type="term" value="F:isomerase activity"/>
    <property type="evidence" value="ECO:0007669"/>
    <property type="project" value="UniProtKB-KW"/>
</dbReference>
<proteinExistence type="predicted"/>
<feature type="domain" description="Mycothiol-dependent maleylpyruvate isomerase metal-binding" evidence="1">
    <location>
        <begin position="8"/>
        <end position="91"/>
    </location>
</feature>
<dbReference type="Pfam" id="PF11716">
    <property type="entry name" value="MDMPI_N"/>
    <property type="match status" value="1"/>
</dbReference>
<dbReference type="EMBL" id="JADLQX010000003">
    <property type="protein sequence ID" value="MBF6297115.1"/>
    <property type="molecule type" value="Genomic_DNA"/>
</dbReference>
<dbReference type="InterPro" id="IPR034660">
    <property type="entry name" value="DinB/YfiT-like"/>
</dbReference>
<accession>A0ABS0CKG8</accession>
<comment type="caution">
    <text evidence="2">The sequence shown here is derived from an EMBL/GenBank/DDBJ whole genome shotgun (WGS) entry which is preliminary data.</text>
</comment>
<dbReference type="InterPro" id="IPR024344">
    <property type="entry name" value="MDMPI_metal-binding"/>
</dbReference>
<protein>
    <submittedName>
        <fullName evidence="2">Maleylpyruvate isomerase family mycothiol-dependent enzyme</fullName>
    </submittedName>
</protein>
<dbReference type="InterPro" id="IPR017517">
    <property type="entry name" value="Maleyloyr_isom"/>
</dbReference>
<evidence type="ECO:0000259" key="1">
    <source>
        <dbReference type="Pfam" id="PF11716"/>
    </source>
</evidence>
<sequence>MDTKALARAERAEFADLIAELSDDQWQAQSLCAPWRVRDVAAHVISYGQLTPARFAARLARGQLLDRVNALGVAAYAERTPRQLSELVRADLDPSGLTAWFGGRVALVEAMIHQQDIRRPLGLPRVIPSQRMRVALDFTRYAPLIRGAWRTRGVRLVATDLAWTHGVGPEVRGTAEALLMVMAGRRAALADVAGAGRSRLAHLLVR</sequence>
<evidence type="ECO:0000313" key="2">
    <source>
        <dbReference type="EMBL" id="MBF6297115.1"/>
    </source>
</evidence>
<evidence type="ECO:0000313" key="3">
    <source>
        <dbReference type="Proteomes" id="UP000702209"/>
    </source>
</evidence>
<keyword evidence="2" id="KW-0413">Isomerase</keyword>
<dbReference type="SUPFAM" id="SSF109854">
    <property type="entry name" value="DinB/YfiT-like putative metalloenzymes"/>
    <property type="match status" value="1"/>
</dbReference>
<dbReference type="Proteomes" id="UP000702209">
    <property type="component" value="Unassembled WGS sequence"/>
</dbReference>
<organism evidence="2 3">
    <name type="scientific">Nocardia amamiensis</name>
    <dbReference type="NCBI Taxonomy" id="404578"/>
    <lineage>
        <taxon>Bacteria</taxon>
        <taxon>Bacillati</taxon>
        <taxon>Actinomycetota</taxon>
        <taxon>Actinomycetes</taxon>
        <taxon>Mycobacteriales</taxon>
        <taxon>Nocardiaceae</taxon>
        <taxon>Nocardia</taxon>
    </lineage>
</organism>